<dbReference type="GO" id="GO:0051301">
    <property type="term" value="P:cell division"/>
    <property type="evidence" value="ECO:0007669"/>
    <property type="project" value="UniProtKB-KW"/>
</dbReference>
<sequence length="114" mass="13451">MSEQYEIKLTTDEILKHQFKQARKGYDTSEVDNYLDSVIDDYESFQDIITNLQRQNSELKRQLADQAHRSDVQNESVQPLEDENQPSTNFDIIQRLSILERKVFTIEQALNKND</sequence>
<keyword evidence="9" id="KW-1185">Reference proteome</keyword>
<comment type="subcellular location">
    <subcellularLocation>
        <location evidence="1">Cytoplasm</location>
    </subcellularLocation>
</comment>
<dbReference type="InterPro" id="IPR011229">
    <property type="entry name" value="Cell_cycle_GpsB"/>
</dbReference>
<comment type="caution">
    <text evidence="8">The sequence shown here is derived from an EMBL/GenBank/DDBJ whole genome shotgun (WGS) entry which is preliminary data.</text>
</comment>
<dbReference type="Pfam" id="PF05103">
    <property type="entry name" value="DivIVA"/>
    <property type="match status" value="1"/>
</dbReference>
<dbReference type="InterPro" id="IPR019933">
    <property type="entry name" value="DivIVA_domain"/>
</dbReference>
<dbReference type="PATRIC" id="fig|1423722.3.peg.204"/>
<dbReference type="AlphaFoldDB" id="A0A0R1H4N4"/>
<dbReference type="Proteomes" id="UP000050909">
    <property type="component" value="Unassembled WGS sequence"/>
</dbReference>
<dbReference type="EMBL" id="AZCV01000001">
    <property type="protein sequence ID" value="KRK38514.1"/>
    <property type="molecule type" value="Genomic_DNA"/>
</dbReference>
<dbReference type="NCBIfam" id="NF010725">
    <property type="entry name" value="PRK14127.1"/>
    <property type="match status" value="1"/>
</dbReference>
<dbReference type="PIRSF" id="PIRSF029938">
    <property type="entry name" value="UCP029938"/>
    <property type="match status" value="1"/>
</dbReference>
<dbReference type="Gene3D" id="6.10.250.660">
    <property type="match status" value="1"/>
</dbReference>
<reference evidence="8 9" key="1">
    <citation type="journal article" date="2015" name="Genome Announc.">
        <title>Expanding the biotechnology potential of lactobacilli through comparative genomics of 213 strains and associated genera.</title>
        <authorList>
            <person name="Sun Z."/>
            <person name="Harris H.M."/>
            <person name="McCann A."/>
            <person name="Guo C."/>
            <person name="Argimon S."/>
            <person name="Zhang W."/>
            <person name="Yang X."/>
            <person name="Jeffery I.B."/>
            <person name="Cooney J.C."/>
            <person name="Kagawa T.F."/>
            <person name="Liu W."/>
            <person name="Song Y."/>
            <person name="Salvetti E."/>
            <person name="Wrobel A."/>
            <person name="Rasinkangas P."/>
            <person name="Parkhill J."/>
            <person name="Rea M.C."/>
            <person name="O'Sullivan O."/>
            <person name="Ritari J."/>
            <person name="Douillard F.P."/>
            <person name="Paul Ross R."/>
            <person name="Yang R."/>
            <person name="Briner A.E."/>
            <person name="Felis G.E."/>
            <person name="de Vos W.M."/>
            <person name="Barrangou R."/>
            <person name="Klaenhammer T.R."/>
            <person name="Caufield P.W."/>
            <person name="Cui Y."/>
            <person name="Zhang H."/>
            <person name="O'Toole P.W."/>
        </authorList>
    </citation>
    <scope>NUCLEOTIDE SEQUENCE [LARGE SCALE GENOMIC DNA]</scope>
    <source>
        <strain evidence="8 9">DSM 20534</strain>
    </source>
</reference>
<dbReference type="GO" id="GO:0008360">
    <property type="term" value="P:regulation of cell shape"/>
    <property type="evidence" value="ECO:0007669"/>
    <property type="project" value="UniProtKB-KW"/>
</dbReference>
<evidence type="ECO:0000256" key="6">
    <source>
        <dbReference type="ARBA" id="ARBA00023306"/>
    </source>
</evidence>
<dbReference type="PANTHER" id="PTHR35794">
    <property type="entry name" value="CELL DIVISION PROTEIN DIVIVA"/>
    <property type="match status" value="1"/>
</dbReference>
<keyword evidence="5" id="KW-0175">Coiled coil</keyword>
<keyword evidence="2" id="KW-0963">Cytoplasm</keyword>
<keyword evidence="3" id="KW-0132">Cell division</keyword>
<gene>
    <name evidence="8" type="ORF">FC62_GL000200</name>
</gene>
<evidence type="ECO:0000256" key="1">
    <source>
        <dbReference type="ARBA" id="ARBA00004496"/>
    </source>
</evidence>
<evidence type="ECO:0000256" key="7">
    <source>
        <dbReference type="SAM" id="MobiDB-lite"/>
    </source>
</evidence>
<evidence type="ECO:0000256" key="4">
    <source>
        <dbReference type="ARBA" id="ARBA00022960"/>
    </source>
</evidence>
<feature type="region of interest" description="Disordered" evidence="7">
    <location>
        <begin position="60"/>
        <end position="86"/>
    </location>
</feature>
<dbReference type="PANTHER" id="PTHR35794:SF1">
    <property type="entry name" value="CELL CYCLE PROTEIN GPSB"/>
    <property type="match status" value="1"/>
</dbReference>
<evidence type="ECO:0008006" key="10">
    <source>
        <dbReference type="Google" id="ProtNLM"/>
    </source>
</evidence>
<organism evidence="8 9">
    <name type="scientific">Amylolactobacillus amylotrophicus DSM 20534</name>
    <dbReference type="NCBI Taxonomy" id="1423722"/>
    <lineage>
        <taxon>Bacteria</taxon>
        <taxon>Bacillati</taxon>
        <taxon>Bacillota</taxon>
        <taxon>Bacilli</taxon>
        <taxon>Lactobacillales</taxon>
        <taxon>Lactobacillaceae</taxon>
        <taxon>Amylolactobacillus</taxon>
    </lineage>
</organism>
<name>A0A0R1H4N4_9LACO</name>
<dbReference type="NCBIfam" id="TIGR03544">
    <property type="entry name" value="DivI1A_domain"/>
    <property type="match status" value="1"/>
</dbReference>
<dbReference type="RefSeq" id="WP_054745076.1">
    <property type="nucleotide sequence ID" value="NZ_AZCV01000001.1"/>
</dbReference>
<evidence type="ECO:0000256" key="3">
    <source>
        <dbReference type="ARBA" id="ARBA00022618"/>
    </source>
</evidence>
<evidence type="ECO:0000256" key="2">
    <source>
        <dbReference type="ARBA" id="ARBA00022490"/>
    </source>
</evidence>
<protein>
    <recommendedName>
        <fullName evidence="10">Cell cycle protein GpsB</fullName>
    </recommendedName>
</protein>
<dbReference type="InterPro" id="IPR007793">
    <property type="entry name" value="DivIVA_fam"/>
</dbReference>
<evidence type="ECO:0000313" key="9">
    <source>
        <dbReference type="Proteomes" id="UP000050909"/>
    </source>
</evidence>
<feature type="compositionally biased region" description="Basic and acidic residues" evidence="7">
    <location>
        <begin position="60"/>
        <end position="72"/>
    </location>
</feature>
<evidence type="ECO:0000313" key="8">
    <source>
        <dbReference type="EMBL" id="KRK38514.1"/>
    </source>
</evidence>
<keyword evidence="4" id="KW-0133">Cell shape</keyword>
<keyword evidence="6" id="KW-0131">Cell cycle</keyword>
<proteinExistence type="predicted"/>
<accession>A0A0R1H4N4</accession>
<evidence type="ECO:0000256" key="5">
    <source>
        <dbReference type="ARBA" id="ARBA00023054"/>
    </source>
</evidence>
<dbReference type="GO" id="GO:0005737">
    <property type="term" value="C:cytoplasm"/>
    <property type="evidence" value="ECO:0007669"/>
    <property type="project" value="UniProtKB-SubCell"/>
</dbReference>